<dbReference type="SUPFAM" id="SSF47370">
    <property type="entry name" value="Bromodomain"/>
    <property type="match status" value="1"/>
</dbReference>
<keyword evidence="7 8" id="KW-0539">Nucleus</keyword>
<dbReference type="PANTHER" id="PTHR16140:SF20">
    <property type="entry name" value="NON-STRUCTURAL MAINTENANCE OF CHROMOSOMES ELEMENT 4"/>
    <property type="match status" value="1"/>
</dbReference>
<gene>
    <name evidence="10" type="primary">NSE4A_2</name>
    <name evidence="10" type="ORF">A4A49_31060</name>
</gene>
<dbReference type="Proteomes" id="UP000187609">
    <property type="component" value="Unassembled WGS sequence"/>
</dbReference>
<keyword evidence="11" id="KW-1185">Reference proteome</keyword>
<comment type="subcellular location">
    <subcellularLocation>
        <location evidence="1 8">Nucleus</location>
    </subcellularLocation>
</comment>
<dbReference type="Gramene" id="OIT35546">
    <property type="protein sequence ID" value="OIT35546"/>
    <property type="gene ID" value="A4A49_31060"/>
</dbReference>
<evidence type="ECO:0000256" key="8">
    <source>
        <dbReference type="RuleBase" id="RU365071"/>
    </source>
</evidence>
<dbReference type="AlphaFoldDB" id="A0A314L1N9"/>
<dbReference type="Pfam" id="PF08743">
    <property type="entry name" value="Nse4_C"/>
    <property type="match status" value="1"/>
</dbReference>
<dbReference type="SMR" id="A0A314L1N9"/>
<name>A0A314L1N9_NICAT</name>
<evidence type="ECO:0000256" key="7">
    <source>
        <dbReference type="ARBA" id="ARBA00023242"/>
    </source>
</evidence>
<comment type="caution">
    <text evidence="10">The sequence shown here is derived from an EMBL/GenBank/DDBJ whole genome shotgun (WGS) entry which is preliminary data.</text>
</comment>
<evidence type="ECO:0000256" key="3">
    <source>
        <dbReference type="ARBA" id="ARBA00022763"/>
    </source>
</evidence>
<evidence type="ECO:0000259" key="9">
    <source>
        <dbReference type="SMART" id="SM00297"/>
    </source>
</evidence>
<keyword evidence="5 8" id="KW-0233">DNA recombination</keyword>
<keyword evidence="4" id="KW-0103">Bromodomain</keyword>
<evidence type="ECO:0000313" key="10">
    <source>
        <dbReference type="EMBL" id="OIT35546.1"/>
    </source>
</evidence>
<organism evidence="10 11">
    <name type="scientific">Nicotiana attenuata</name>
    <name type="common">Coyote tobacco</name>
    <dbReference type="NCBI Taxonomy" id="49451"/>
    <lineage>
        <taxon>Eukaryota</taxon>
        <taxon>Viridiplantae</taxon>
        <taxon>Streptophyta</taxon>
        <taxon>Embryophyta</taxon>
        <taxon>Tracheophyta</taxon>
        <taxon>Spermatophyta</taxon>
        <taxon>Magnoliopsida</taxon>
        <taxon>eudicotyledons</taxon>
        <taxon>Gunneridae</taxon>
        <taxon>Pentapetalae</taxon>
        <taxon>asterids</taxon>
        <taxon>lamiids</taxon>
        <taxon>Solanales</taxon>
        <taxon>Solanaceae</taxon>
        <taxon>Nicotianoideae</taxon>
        <taxon>Nicotianeae</taxon>
        <taxon>Nicotiana</taxon>
    </lineage>
</organism>
<dbReference type="EMBL" id="MJEQ01000545">
    <property type="protein sequence ID" value="OIT35546.1"/>
    <property type="molecule type" value="Genomic_DNA"/>
</dbReference>
<dbReference type="SMART" id="SM00297">
    <property type="entry name" value="BROMO"/>
    <property type="match status" value="1"/>
</dbReference>
<feature type="domain" description="Bromo" evidence="9">
    <location>
        <begin position="134"/>
        <end position="227"/>
    </location>
</feature>
<protein>
    <recommendedName>
        <fullName evidence="8">Non-structural maintenance of chromosomes element 4</fullName>
    </recommendedName>
</protein>
<comment type="similarity">
    <text evidence="2 8">Belongs to the NSE4 family.</text>
</comment>
<reference evidence="10" key="1">
    <citation type="submission" date="2016-11" db="EMBL/GenBank/DDBJ databases">
        <title>The genome of Nicotiana attenuata.</title>
        <authorList>
            <person name="Xu S."/>
            <person name="Brockmoeller T."/>
            <person name="Gaquerel E."/>
            <person name="Navarro A."/>
            <person name="Kuhl H."/>
            <person name="Gase K."/>
            <person name="Ling Z."/>
            <person name="Zhou W."/>
            <person name="Kreitzer C."/>
            <person name="Stanke M."/>
            <person name="Tang H."/>
            <person name="Lyons E."/>
            <person name="Pandey P."/>
            <person name="Pandey S.P."/>
            <person name="Timmermann B."/>
            <person name="Baldwin I.T."/>
        </authorList>
    </citation>
    <scope>NUCLEOTIDE SEQUENCE [LARGE SCALE GENOMIC DNA]</scope>
    <source>
        <strain evidence="10">UT</strain>
    </source>
</reference>
<dbReference type="InterPro" id="IPR027786">
    <property type="entry name" value="Nse4/EID"/>
</dbReference>
<dbReference type="PANTHER" id="PTHR16140">
    <property type="entry name" value="NON-STRUCTURAL MAINTENANCE OF CHROMOSOMES ELEMENT 4"/>
    <property type="match status" value="1"/>
</dbReference>
<sequence>MEKLQDDLWLACSVQRHGLNNWEMVAIEFSDAVFHRRRCILDLSPTECQVMYQDLRERFMNVHQMDYKEDDESVFVKFMVEKLTKDYIAALREDVKLRTASIQKNYLLLFQLEAEERIELKEEEDGDKSNKMEEIQRKSNVDEGLTKILDLLRSHKHCCLFESRLRSQIIQGKLEQNVYSNFELAFFRDLLLMFNNAIVYYPKETLQHAAALELRDIVRREMNAKPLFRRDIVCGLPAEAKTMAKQIERNQVVHTAKTVVHDDELNELTQQLTSEARGVRTKYSDIQNRICEGKDEIGNVDSEKFKEIMKDIENSHYEVKRPREQVADAEALFDLTKTLAASVRSHSTGVTPYIFISSLLDVFGRQGSNGRSVNANTLWKHIGLAVSPIFRNAGGCLTMLGPMNCEFKCRKVTCRPRTKVHSRACPKELEVNSEEKTDTDKNISTMFQILGKKKRVKFESLIMNRKCFAQSIENLFALSFLVKDGRVLVDVDESGSHCVSPRNGPAAAAVKSGEVKYSHFVFRLDFADWELMKNVVPEGEELMPNRDISTNPGITEAKPVLINDSRPILNVTWVKKFSRNRGKVLCEASEVDDSREIDDANICNGSLKRKLL</sequence>
<dbReference type="GO" id="GO:0030915">
    <property type="term" value="C:Smc5-Smc6 complex"/>
    <property type="evidence" value="ECO:0007669"/>
    <property type="project" value="UniProtKB-UniRule"/>
</dbReference>
<dbReference type="CDD" id="cd04369">
    <property type="entry name" value="Bromodomain"/>
    <property type="match status" value="1"/>
</dbReference>
<dbReference type="GO" id="GO:0005634">
    <property type="term" value="C:nucleus"/>
    <property type="evidence" value="ECO:0007669"/>
    <property type="project" value="UniProtKB-SubCell"/>
</dbReference>
<dbReference type="GO" id="GO:0006281">
    <property type="term" value="P:DNA repair"/>
    <property type="evidence" value="ECO:0007669"/>
    <property type="project" value="UniProtKB-UniRule"/>
</dbReference>
<comment type="subunit">
    <text evidence="8">Component of the SMC5-SMC6 complex.</text>
</comment>
<dbReference type="Pfam" id="PF00439">
    <property type="entry name" value="Bromodomain"/>
    <property type="match status" value="1"/>
</dbReference>
<dbReference type="InterPro" id="IPR001487">
    <property type="entry name" value="Bromodomain"/>
</dbReference>
<evidence type="ECO:0000313" key="11">
    <source>
        <dbReference type="Proteomes" id="UP000187609"/>
    </source>
</evidence>
<evidence type="ECO:0000256" key="2">
    <source>
        <dbReference type="ARBA" id="ARBA00008997"/>
    </source>
</evidence>
<evidence type="ECO:0000256" key="4">
    <source>
        <dbReference type="ARBA" id="ARBA00023117"/>
    </source>
</evidence>
<proteinExistence type="inferred from homology"/>
<keyword evidence="3 8" id="KW-0227">DNA damage</keyword>
<keyword evidence="6 8" id="KW-0234">DNA repair</keyword>
<evidence type="ECO:0000256" key="1">
    <source>
        <dbReference type="ARBA" id="ARBA00004123"/>
    </source>
</evidence>
<dbReference type="GO" id="GO:0006310">
    <property type="term" value="P:DNA recombination"/>
    <property type="evidence" value="ECO:0007669"/>
    <property type="project" value="UniProtKB-UniRule"/>
</dbReference>
<dbReference type="Gene3D" id="1.20.920.10">
    <property type="entry name" value="Bromodomain-like"/>
    <property type="match status" value="1"/>
</dbReference>
<evidence type="ECO:0000256" key="5">
    <source>
        <dbReference type="ARBA" id="ARBA00023172"/>
    </source>
</evidence>
<dbReference type="InterPro" id="IPR014854">
    <property type="entry name" value="Nse4_C"/>
</dbReference>
<evidence type="ECO:0000256" key="6">
    <source>
        <dbReference type="ARBA" id="ARBA00023204"/>
    </source>
</evidence>
<dbReference type="STRING" id="49451.A0A314L1N9"/>
<dbReference type="InterPro" id="IPR036427">
    <property type="entry name" value="Bromodomain-like_sf"/>
</dbReference>
<accession>A0A314L1N9</accession>
<comment type="function">
    <text evidence="8">Component of the SMC5-SMC6 complex, that promotes sister chromatid alignment after DNA damage and facilitates double-stranded DNA breaks (DSBs) repair via homologous recombination between sister chromatids.</text>
</comment>